<dbReference type="EMBL" id="CP017267">
    <property type="protein sequence ID" value="APB30599.1"/>
    <property type="molecule type" value="Genomic_DNA"/>
</dbReference>
<evidence type="ECO:0000313" key="2">
    <source>
        <dbReference type="Proteomes" id="UP000191200"/>
    </source>
</evidence>
<dbReference type="Proteomes" id="UP000191200">
    <property type="component" value="Chromosome"/>
</dbReference>
<gene>
    <name evidence="1" type="ORF">BHY08_01405</name>
</gene>
<dbReference type="KEGG" id="vte:BHY08_01405"/>
<dbReference type="OrthoDB" id="2200364at2"/>
<name>A0A1J0A3V1_9ENTE</name>
<keyword evidence="2" id="KW-1185">Reference proteome</keyword>
<accession>A0A1J0A3V1</accession>
<evidence type="ECO:0000313" key="1">
    <source>
        <dbReference type="EMBL" id="APB30599.1"/>
    </source>
</evidence>
<reference evidence="1 2" key="1">
    <citation type="submission" date="2016-09" db="EMBL/GenBank/DDBJ databases">
        <title>Vagococcus teuberi sp. nov., isolated from the Malian artisanal sour milk fene.</title>
        <authorList>
            <person name="Wullschleger S."/>
            <person name="Seifert C."/>
            <person name="Baumgartner S."/>
            <person name="Lacroix C."/>
            <person name="Bonfoh B."/>
            <person name="Stevens M.J."/>
            <person name="Meile L."/>
        </authorList>
    </citation>
    <scope>NUCLEOTIDE SEQUENCE [LARGE SCALE GENOMIC DNA]</scope>
    <source>
        <strain evidence="1 2">DSM 21459</strain>
    </source>
</reference>
<organism evidence="1 2">
    <name type="scientific">Vagococcus teuberi</name>
    <dbReference type="NCBI Taxonomy" id="519472"/>
    <lineage>
        <taxon>Bacteria</taxon>
        <taxon>Bacillati</taxon>
        <taxon>Bacillota</taxon>
        <taxon>Bacilli</taxon>
        <taxon>Lactobacillales</taxon>
        <taxon>Enterococcaceae</taxon>
        <taxon>Vagococcus</taxon>
    </lineage>
</organism>
<dbReference type="AlphaFoldDB" id="A0A1J0A3V1"/>
<sequence>MRRDGGAMINEHLEEANRLFEEAMKESTNKINTFEKTFWYRQLSYSEQMISRQTILYISEYMFDYHFQTLSEWDEVALQDILLDIFPHEIVAGPKFFEKAVIVLVKFFEFLHYHEQYPQGLSLAKKTKGLSDMILVEVDSLLRHSPEENLLSLGEELGLDTSSLDDIDFLYKLAEAIQEKDARSQRIVPIKTRRI</sequence>
<dbReference type="RefSeq" id="WP_071456167.1">
    <property type="nucleotide sequence ID" value="NZ_CABJEN010000005.1"/>
</dbReference>
<protein>
    <submittedName>
        <fullName evidence="1">Uncharacterized protein</fullName>
    </submittedName>
</protein>
<proteinExistence type="predicted"/>